<comment type="caution">
    <text evidence="4">The sequence shown here is derived from an EMBL/GenBank/DDBJ whole genome shotgun (WGS) entry which is preliminary data.</text>
</comment>
<protein>
    <submittedName>
        <fullName evidence="4">Retrovirus-related Pol polyprotein from transposon TNT 1-94</fullName>
    </submittedName>
</protein>
<evidence type="ECO:0000259" key="3">
    <source>
        <dbReference type="Pfam" id="PF07727"/>
    </source>
</evidence>
<keyword evidence="1" id="KW-0175">Coiled coil</keyword>
<reference evidence="4" key="1">
    <citation type="journal article" date="2019" name="Sci. Rep.">
        <title>Draft genome of Tanacetum cinerariifolium, the natural source of mosquito coil.</title>
        <authorList>
            <person name="Yamashiro T."/>
            <person name="Shiraishi A."/>
            <person name="Satake H."/>
            <person name="Nakayama K."/>
        </authorList>
    </citation>
    <scope>NUCLEOTIDE SEQUENCE</scope>
</reference>
<dbReference type="AlphaFoldDB" id="A0A6L2MTQ9"/>
<proteinExistence type="predicted"/>
<sequence>MTTLAEHIIVAGAKNRPPMLEKSMYDLWASCIHLFIKGKKNEKNIEDVYEVQATNIILHGLPPDVYALVNHHEVAKAIWDKVKLLMKGTELSYQEDFGQAAPMFQKEEDPIDCVNKAMAFLSVVASRFPSSNNQLRTSSNLRNQASIQDAKAVLMANLSSCDLDVPDVPYSDSYPNDMLNQAETQDAGIQDTNSSTPNNLLILSLVEQMTDQVANLDKKNQTNKMTKNAKLKDFKQEINTLKETLSNNVKEKESLTTTLNVFKTESKEKESKNWMHNKLLVKHSNHPSVTSGVSHTPVKVEVPRELPKLILIDNDQLLNQIMSQKIMHIAMNSVDILDVNKSCVDECSKCLELKTELLNKKDFIEKDVYDKLEKVFAIAALKNELRKLKGKNVVDTAVSKPVVTTTPKMFKLNMEPLAPKLLQNTNFHMDYIKHSRDHADILQEIVENARALSPLDSNLDSACKYVQRIQEVLVYVRETCPCLSKHSEKLVAVTPMNKDKKVRFGNTKNDRIWQPSCSNKTNKVKDQSRSVKSRKNKKNRVDKTECNAQVMQSMLNANSVSKSVSRTFTIVGNRCPLTRIASTKIVPPKESTISLGITPTQGILVYNRRPKASRFVGCPNCSVVFGLRVLKAHDRKSLLTHQLLIAPEPAVSTGLPSSTIIDQDATSISTSQTTPETHLLSEESSTEVIIPNNVHLINQPPEHINKWTKDHPINNVIGDPSRQVRLVARGYRQEEGIDFEESFALVARLKAIRIFIAFAAHINMVVYQMDVKTAFLNGILREEVYVSQPNGFVDAKNPNHVYKLKKALYGLKQALRTWYDLLSSFLLSQKFTKGTIDPTLFVRSDTPMVEKSKLDEDPQGKVVDPTCYCGMFSTLMYLTASRPDLVFTVRMCARY</sequence>
<evidence type="ECO:0000256" key="2">
    <source>
        <dbReference type="SAM" id="MobiDB-lite"/>
    </source>
</evidence>
<gene>
    <name evidence="4" type="ORF">Tci_049178</name>
</gene>
<name>A0A6L2MTQ9_TANCI</name>
<dbReference type="InterPro" id="IPR013103">
    <property type="entry name" value="RVT_2"/>
</dbReference>
<feature type="domain" description="Reverse transcriptase Ty1/copia-type" evidence="3">
    <location>
        <begin position="705"/>
        <end position="845"/>
    </location>
</feature>
<feature type="region of interest" description="Disordered" evidence="2">
    <location>
        <begin position="516"/>
        <end position="542"/>
    </location>
</feature>
<organism evidence="4">
    <name type="scientific">Tanacetum cinerariifolium</name>
    <name type="common">Dalmatian daisy</name>
    <name type="synonym">Chrysanthemum cinerariifolium</name>
    <dbReference type="NCBI Taxonomy" id="118510"/>
    <lineage>
        <taxon>Eukaryota</taxon>
        <taxon>Viridiplantae</taxon>
        <taxon>Streptophyta</taxon>
        <taxon>Embryophyta</taxon>
        <taxon>Tracheophyta</taxon>
        <taxon>Spermatophyta</taxon>
        <taxon>Magnoliopsida</taxon>
        <taxon>eudicotyledons</taxon>
        <taxon>Gunneridae</taxon>
        <taxon>Pentapetalae</taxon>
        <taxon>asterids</taxon>
        <taxon>campanulids</taxon>
        <taxon>Asterales</taxon>
        <taxon>Asteraceae</taxon>
        <taxon>Asteroideae</taxon>
        <taxon>Anthemideae</taxon>
        <taxon>Anthemidinae</taxon>
        <taxon>Tanacetum</taxon>
    </lineage>
</organism>
<dbReference type="Pfam" id="PF07727">
    <property type="entry name" value="RVT_2"/>
    <property type="match status" value="1"/>
</dbReference>
<evidence type="ECO:0000313" key="4">
    <source>
        <dbReference type="EMBL" id="GEU77200.1"/>
    </source>
</evidence>
<feature type="coiled-coil region" evidence="1">
    <location>
        <begin position="224"/>
        <end position="251"/>
    </location>
</feature>
<accession>A0A6L2MTQ9</accession>
<evidence type="ECO:0000256" key="1">
    <source>
        <dbReference type="SAM" id="Coils"/>
    </source>
</evidence>
<dbReference type="EMBL" id="BKCJ010007425">
    <property type="protein sequence ID" value="GEU77200.1"/>
    <property type="molecule type" value="Genomic_DNA"/>
</dbReference>